<feature type="binding site" evidence="9">
    <location>
        <begin position="148"/>
        <end position="150"/>
    </location>
    <ligand>
        <name>CTP</name>
        <dbReference type="ChEBI" id="CHEBI:37563"/>
        <note>allosteric inhibitor</note>
    </ligand>
</feature>
<evidence type="ECO:0000313" key="13">
    <source>
        <dbReference type="Proteomes" id="UP001466331"/>
    </source>
</evidence>
<protein>
    <recommendedName>
        <fullName evidence="9">CTP synthase</fullName>
        <ecNumber evidence="9">6.3.4.2</ecNumber>
    </recommendedName>
    <alternativeName>
        <fullName evidence="9">Cytidine 5'-triphosphate synthase</fullName>
    </alternativeName>
    <alternativeName>
        <fullName evidence="9">Cytidine triphosphate synthetase</fullName>
        <shortName evidence="9">CTP synthetase</shortName>
        <shortName evidence="9">CTPS</shortName>
    </alternativeName>
    <alternativeName>
        <fullName evidence="9">UTP--ammonia ligase</fullName>
    </alternativeName>
</protein>
<feature type="active site" evidence="9">
    <location>
        <position position="508"/>
    </location>
</feature>
<keyword evidence="5 9" id="KW-0067">ATP-binding</keyword>
<comment type="activity regulation">
    <text evidence="9">Allosterically activated by GTP, when glutamine is the substrate; GTP has no effect on the reaction when ammonia is the substrate. The allosteric effector GTP functions by stabilizing the protein conformation that binds the tetrahedral intermediate(s) formed during glutamine hydrolysis. Inhibited by the product CTP, via allosteric rather than competitive inhibition.</text>
</comment>
<evidence type="ECO:0000256" key="5">
    <source>
        <dbReference type="ARBA" id="ARBA00022840"/>
    </source>
</evidence>
<feature type="region of interest" description="Amidoligase domain" evidence="9">
    <location>
        <begin position="1"/>
        <end position="267"/>
    </location>
</feature>
<evidence type="ECO:0000313" key="12">
    <source>
        <dbReference type="EMBL" id="MEM5947123.1"/>
    </source>
</evidence>
<evidence type="ECO:0000256" key="8">
    <source>
        <dbReference type="ARBA" id="ARBA00047781"/>
    </source>
</evidence>
<keyword evidence="3 9" id="KW-0436">Ligase</keyword>
<keyword evidence="13" id="KW-1185">Reference proteome</keyword>
<feature type="binding site" evidence="9">
    <location>
        <position position="71"/>
    </location>
    <ligand>
        <name>Mg(2+)</name>
        <dbReference type="ChEBI" id="CHEBI:18420"/>
    </ligand>
</feature>
<feature type="active site" description="Nucleophile; for glutamine hydrolysis" evidence="9">
    <location>
        <position position="382"/>
    </location>
</feature>
<dbReference type="Pfam" id="PF06418">
    <property type="entry name" value="CTP_synth_N"/>
    <property type="match status" value="1"/>
</dbReference>
<comment type="caution">
    <text evidence="9">Lacks conserved residue(s) required for the propagation of feature annotation.</text>
</comment>
<dbReference type="EC" id="6.3.4.2" evidence="9"/>
<reference evidence="12 13" key="1">
    <citation type="submission" date="2024-03" db="EMBL/GenBank/DDBJ databases">
        <title>Ignisphaera cupida sp. nov., a hyperthermophilic hydrolytic archaeon from a hot spring of Kamchatka, and proposal of Ignisphaeraceae fam. nov.</title>
        <authorList>
            <person name="Podosokorskaya O.A."/>
            <person name="Elcheninov A.G."/>
            <person name="Maltseva A.I."/>
            <person name="Zayulina K.S."/>
            <person name="Novikov A."/>
            <person name="Merkel A.Y."/>
        </authorList>
    </citation>
    <scope>NUCLEOTIDE SEQUENCE [LARGE SCALE GENOMIC DNA]</scope>
    <source>
        <strain evidence="12 13">38H-sp</strain>
    </source>
</reference>
<dbReference type="InterPro" id="IPR027417">
    <property type="entry name" value="P-loop_NTPase"/>
</dbReference>
<evidence type="ECO:0000256" key="6">
    <source>
        <dbReference type="ARBA" id="ARBA00022962"/>
    </source>
</evidence>
<feature type="binding site" evidence="9">
    <location>
        <begin position="14"/>
        <end position="19"/>
    </location>
    <ligand>
        <name>ATP</name>
        <dbReference type="ChEBI" id="CHEBI:30616"/>
    </ligand>
</feature>
<accession>A0ABU9U8Y0</accession>
<dbReference type="PROSITE" id="PS51273">
    <property type="entry name" value="GATASE_TYPE_1"/>
    <property type="match status" value="1"/>
</dbReference>
<proteinExistence type="inferred from homology"/>
<comment type="similarity">
    <text evidence="2 9">Belongs to the CTP synthase family.</text>
</comment>
<feature type="active site" evidence="9">
    <location>
        <position position="510"/>
    </location>
</feature>
<dbReference type="RefSeq" id="WP_420068576.1">
    <property type="nucleotide sequence ID" value="NZ_JBCHKQ010000001.1"/>
</dbReference>
<comment type="pathway">
    <text evidence="1 9">Pyrimidine metabolism; CTP biosynthesis via de novo pathway; CTP from UDP: step 2/2.</text>
</comment>
<feature type="domain" description="Glutamine amidotransferase" evidence="10">
    <location>
        <begin position="304"/>
        <end position="526"/>
    </location>
</feature>
<dbReference type="CDD" id="cd03113">
    <property type="entry name" value="CTPS_N"/>
    <property type="match status" value="1"/>
</dbReference>
<feature type="binding site" evidence="9">
    <location>
        <position position="463"/>
    </location>
    <ligand>
        <name>L-glutamine</name>
        <dbReference type="ChEBI" id="CHEBI:58359"/>
    </ligand>
</feature>
<dbReference type="InterPro" id="IPR004468">
    <property type="entry name" value="CTP_synthase"/>
</dbReference>
<evidence type="ECO:0000256" key="3">
    <source>
        <dbReference type="ARBA" id="ARBA00022598"/>
    </source>
</evidence>
<name>A0ABU9U8Y0_9SPIR</name>
<dbReference type="Gene3D" id="3.40.50.880">
    <property type="match status" value="1"/>
</dbReference>
<dbReference type="GO" id="GO:0003883">
    <property type="term" value="F:CTP synthase activity"/>
    <property type="evidence" value="ECO:0007669"/>
    <property type="project" value="UniProtKB-EC"/>
</dbReference>
<feature type="binding site" evidence="9">
    <location>
        <position position="223"/>
    </location>
    <ligand>
        <name>UTP</name>
        <dbReference type="ChEBI" id="CHEBI:46398"/>
    </ligand>
</feature>
<feature type="binding site" evidence="9">
    <location>
        <begin position="383"/>
        <end position="386"/>
    </location>
    <ligand>
        <name>L-glutamine</name>
        <dbReference type="ChEBI" id="CHEBI:58359"/>
    </ligand>
</feature>
<feature type="binding site" evidence="9">
    <location>
        <position position="13"/>
    </location>
    <ligand>
        <name>UTP</name>
        <dbReference type="ChEBI" id="CHEBI:46398"/>
    </ligand>
</feature>
<comment type="catalytic activity">
    <reaction evidence="8 9">
        <text>UTP + L-glutamine + ATP + H2O = CTP + L-glutamate + ADP + phosphate + 2 H(+)</text>
        <dbReference type="Rhea" id="RHEA:26426"/>
        <dbReference type="ChEBI" id="CHEBI:15377"/>
        <dbReference type="ChEBI" id="CHEBI:15378"/>
        <dbReference type="ChEBI" id="CHEBI:29985"/>
        <dbReference type="ChEBI" id="CHEBI:30616"/>
        <dbReference type="ChEBI" id="CHEBI:37563"/>
        <dbReference type="ChEBI" id="CHEBI:43474"/>
        <dbReference type="ChEBI" id="CHEBI:46398"/>
        <dbReference type="ChEBI" id="CHEBI:58359"/>
        <dbReference type="ChEBI" id="CHEBI:456216"/>
        <dbReference type="EC" id="6.3.4.2"/>
    </reaction>
</comment>
<feature type="binding site" evidence="9">
    <location>
        <position position="141"/>
    </location>
    <ligand>
        <name>Mg(2+)</name>
        <dbReference type="ChEBI" id="CHEBI:18420"/>
    </ligand>
</feature>
<keyword evidence="6 9" id="KW-0315">Glutamine amidotransferase</keyword>
<gene>
    <name evidence="9" type="primary">pyrG</name>
    <name evidence="12" type="ORF">WKV44_01045</name>
</gene>
<comment type="caution">
    <text evidence="12">The sequence shown here is derived from an EMBL/GenBank/DDBJ whole genome shotgun (WGS) entry which is preliminary data.</text>
</comment>
<comment type="catalytic activity">
    <reaction evidence="9">
        <text>UTP + NH4(+) + ATP = CTP + ADP + phosphate + 2 H(+)</text>
        <dbReference type="Rhea" id="RHEA:16597"/>
        <dbReference type="ChEBI" id="CHEBI:15378"/>
        <dbReference type="ChEBI" id="CHEBI:28938"/>
        <dbReference type="ChEBI" id="CHEBI:30616"/>
        <dbReference type="ChEBI" id="CHEBI:37563"/>
        <dbReference type="ChEBI" id="CHEBI:43474"/>
        <dbReference type="ChEBI" id="CHEBI:46398"/>
        <dbReference type="ChEBI" id="CHEBI:456216"/>
    </reaction>
</comment>
<organism evidence="12 13">
    <name type="scientific">Rarispira pelagica</name>
    <dbReference type="NCBI Taxonomy" id="3141764"/>
    <lineage>
        <taxon>Bacteria</taxon>
        <taxon>Pseudomonadati</taxon>
        <taxon>Spirochaetota</taxon>
        <taxon>Spirochaetia</taxon>
        <taxon>Winmispirales</taxon>
        <taxon>Winmispiraceae</taxon>
        <taxon>Rarispira</taxon>
    </lineage>
</organism>
<dbReference type="Pfam" id="PF00117">
    <property type="entry name" value="GATase"/>
    <property type="match status" value="1"/>
</dbReference>
<keyword evidence="7 9" id="KW-0665">Pyrimidine biosynthesis</keyword>
<comment type="catalytic activity">
    <reaction evidence="9">
        <text>L-glutamine + H2O = L-glutamate + NH4(+)</text>
        <dbReference type="Rhea" id="RHEA:15889"/>
        <dbReference type="ChEBI" id="CHEBI:15377"/>
        <dbReference type="ChEBI" id="CHEBI:28938"/>
        <dbReference type="ChEBI" id="CHEBI:29985"/>
        <dbReference type="ChEBI" id="CHEBI:58359"/>
    </reaction>
</comment>
<evidence type="ECO:0000256" key="2">
    <source>
        <dbReference type="ARBA" id="ARBA00007533"/>
    </source>
</evidence>
<feature type="binding site" evidence="9">
    <location>
        <position position="406"/>
    </location>
    <ligand>
        <name>L-glutamine</name>
        <dbReference type="ChEBI" id="CHEBI:58359"/>
    </ligand>
</feature>
<feature type="domain" description="CTP synthase N-terminal" evidence="11">
    <location>
        <begin position="3"/>
        <end position="267"/>
    </location>
</feature>
<feature type="binding site" evidence="9">
    <location>
        <begin position="187"/>
        <end position="192"/>
    </location>
    <ligand>
        <name>UTP</name>
        <dbReference type="ChEBI" id="CHEBI:46398"/>
    </ligand>
</feature>
<sequence length="542" mass="60593">MGKYIFVTGGVCSSLGKGIAASSIGSLLELRGLTVRMIKIDPYLNVDAGTMSPFQHGEVYVTDDGAETDLDLGNYARFTHSPLSRDNSITTGQIYQETIRMEREGRFLGRTVQVIPHITDRIKHRIKSIGDSSDTDITIVEVGGTVGDIESFPFLEAERQMIHEKGHNKVLSIHLTLVPMVSGGELKTKPTQHSVKEMQGIGIQPDILLCRAPHILDDDMRKKIALFTNVEPGAVISAYDVEHTIYQIPIIFKEQRLDDIILEKLGIEAKQPDLSQWERVVQVFSSSEEKVTIGFVGKYIDLGDAYKSVDEALYHGGIANNCKVELKKIDAELLEKSDNLEAYFKNVDAIIVPGGFGQRGIEGMIRTAEWARKNNIPYLGICLGMQIMVIEYARNVLGLKEADSTEFSPSTPHPVVSLLEEQIDITMMGGTMRLGKYTAELAENSKLREIYKSNIIEERHRHRYEFSNKYREQLSAAGMKIAGICPDNNLVEAVEWEGHPWGIGVQFHPEFKSRPMEPHPLFAGFIGAALENKRNKKSMELF</sequence>
<dbReference type="InterPro" id="IPR017456">
    <property type="entry name" value="CTP_synthase_N"/>
</dbReference>
<comment type="subunit">
    <text evidence="9">Homotetramer.</text>
</comment>
<feature type="binding site" evidence="9">
    <location>
        <position position="223"/>
    </location>
    <ligand>
        <name>CTP</name>
        <dbReference type="ChEBI" id="CHEBI:37563"/>
        <note>allosteric inhibitor</note>
    </ligand>
</feature>
<dbReference type="SUPFAM" id="SSF52317">
    <property type="entry name" value="Class I glutamine amidotransferase-like"/>
    <property type="match status" value="1"/>
</dbReference>
<evidence type="ECO:0000259" key="11">
    <source>
        <dbReference type="Pfam" id="PF06418"/>
    </source>
</evidence>
<feature type="binding site" evidence="9">
    <location>
        <position position="13"/>
    </location>
    <ligand>
        <name>CTP</name>
        <dbReference type="ChEBI" id="CHEBI:37563"/>
        <note>allosteric inhibitor</note>
    </ligand>
</feature>
<dbReference type="InterPro" id="IPR029062">
    <property type="entry name" value="Class_I_gatase-like"/>
</dbReference>
<dbReference type="SUPFAM" id="SSF52540">
    <property type="entry name" value="P-loop containing nucleoside triphosphate hydrolases"/>
    <property type="match status" value="1"/>
</dbReference>
<feature type="binding site" evidence="9">
    <location>
        <begin position="187"/>
        <end position="192"/>
    </location>
    <ligand>
        <name>CTP</name>
        <dbReference type="ChEBI" id="CHEBI:37563"/>
        <note>allosteric inhibitor</note>
    </ligand>
</feature>
<dbReference type="EMBL" id="JBCHKQ010000001">
    <property type="protein sequence ID" value="MEM5947123.1"/>
    <property type="molecule type" value="Genomic_DNA"/>
</dbReference>
<keyword evidence="9" id="KW-0479">Metal-binding</keyword>
<dbReference type="InterPro" id="IPR033828">
    <property type="entry name" value="GATase1_CTP_Synthase"/>
</dbReference>
<evidence type="ECO:0000256" key="7">
    <source>
        <dbReference type="ARBA" id="ARBA00022975"/>
    </source>
</evidence>
<dbReference type="CDD" id="cd01746">
    <property type="entry name" value="GATase1_CTP_Synthase"/>
    <property type="match status" value="1"/>
</dbReference>
<dbReference type="NCBIfam" id="NF003792">
    <property type="entry name" value="PRK05380.1"/>
    <property type="match status" value="1"/>
</dbReference>
<evidence type="ECO:0000259" key="10">
    <source>
        <dbReference type="Pfam" id="PF00117"/>
    </source>
</evidence>
<evidence type="ECO:0000256" key="1">
    <source>
        <dbReference type="ARBA" id="ARBA00005171"/>
    </source>
</evidence>
<feature type="binding site" evidence="9">
    <location>
        <position position="241"/>
    </location>
    <ligand>
        <name>ATP</name>
        <dbReference type="ChEBI" id="CHEBI:30616"/>
    </ligand>
</feature>
<dbReference type="NCBIfam" id="TIGR00337">
    <property type="entry name" value="PyrG"/>
    <property type="match status" value="1"/>
</dbReference>
<feature type="binding site" evidence="9">
    <location>
        <position position="355"/>
    </location>
    <ligand>
        <name>L-glutamine</name>
        <dbReference type="ChEBI" id="CHEBI:58359"/>
    </ligand>
</feature>
<keyword evidence="4 9" id="KW-0547">Nucleotide-binding</keyword>
<evidence type="ECO:0000256" key="9">
    <source>
        <dbReference type="HAMAP-Rule" id="MF_01227"/>
    </source>
</evidence>
<dbReference type="Gene3D" id="3.40.50.300">
    <property type="entry name" value="P-loop containing nucleotide triphosphate hydrolases"/>
    <property type="match status" value="1"/>
</dbReference>
<keyword evidence="9" id="KW-0460">Magnesium</keyword>
<evidence type="ECO:0000256" key="4">
    <source>
        <dbReference type="ARBA" id="ARBA00022741"/>
    </source>
</evidence>
<dbReference type="InterPro" id="IPR017926">
    <property type="entry name" value="GATASE"/>
</dbReference>
<dbReference type="PANTHER" id="PTHR11550">
    <property type="entry name" value="CTP SYNTHASE"/>
    <property type="match status" value="1"/>
</dbReference>
<dbReference type="HAMAP" id="MF_01227">
    <property type="entry name" value="PyrG"/>
    <property type="match status" value="1"/>
</dbReference>
<dbReference type="PANTHER" id="PTHR11550:SF0">
    <property type="entry name" value="CTP SYNTHASE-RELATED"/>
    <property type="match status" value="1"/>
</dbReference>
<feature type="binding site" evidence="9">
    <location>
        <position position="71"/>
    </location>
    <ligand>
        <name>ATP</name>
        <dbReference type="ChEBI" id="CHEBI:30616"/>
    </ligand>
</feature>
<dbReference type="Proteomes" id="UP001466331">
    <property type="component" value="Unassembled WGS sequence"/>
</dbReference>
<comment type="function">
    <text evidence="9">Catalyzes the ATP-dependent amination of UTP to CTP with either L-glutamine or ammonia as the source of nitrogen. Regulates intracellular CTP levels through interactions with the four ribonucleotide triphosphates.</text>
</comment>
<comment type="miscellaneous">
    <text evidence="9">CTPSs have evolved a hybrid strategy for distinguishing between UTP and CTP. The overlapping regions of the product feedback inhibitory and substrate sites recognize a common feature in both compounds, the triphosphate moiety. To differentiate isosteric substrate and product pyrimidine rings, an additional pocket far from the expected kinase/ligase catalytic site, specifically recognizes the cytosine and ribose portions of the product inhibitor.</text>
</comment>